<reference evidence="2" key="1">
    <citation type="journal article" date="2021" name="PeerJ">
        <title>Extensive microbial diversity within the chicken gut microbiome revealed by metagenomics and culture.</title>
        <authorList>
            <person name="Gilroy R."/>
            <person name="Ravi A."/>
            <person name="Getino M."/>
            <person name="Pursley I."/>
            <person name="Horton D.L."/>
            <person name="Alikhan N.F."/>
            <person name="Baker D."/>
            <person name="Gharbi K."/>
            <person name="Hall N."/>
            <person name="Watson M."/>
            <person name="Adriaenssens E.M."/>
            <person name="Foster-Nyarko E."/>
            <person name="Jarju S."/>
            <person name="Secka A."/>
            <person name="Antonio M."/>
            <person name="Oren A."/>
            <person name="Chaudhuri R.R."/>
            <person name="La Ragione R."/>
            <person name="Hildebrand F."/>
            <person name="Pallen M.J."/>
        </authorList>
    </citation>
    <scope>NUCLEOTIDE SEQUENCE</scope>
    <source>
        <strain evidence="2">ChiHecec2B26-12326</strain>
    </source>
</reference>
<protein>
    <submittedName>
        <fullName evidence="2">Uncharacterized protein</fullName>
    </submittedName>
</protein>
<keyword evidence="1" id="KW-0812">Transmembrane</keyword>
<proteinExistence type="predicted"/>
<comment type="caution">
    <text evidence="2">The sequence shown here is derived from an EMBL/GenBank/DDBJ whole genome shotgun (WGS) entry which is preliminary data.</text>
</comment>
<dbReference type="Pfam" id="PF20482">
    <property type="entry name" value="DUF6722"/>
    <property type="match status" value="1"/>
</dbReference>
<sequence length="58" mass="6439">MRKELGKFFIDVAKLVLAGVVISAIMKDFENTVLVITTGFITVIFSLASGLYEKEDQQ</sequence>
<dbReference type="EMBL" id="DXEN01000017">
    <property type="protein sequence ID" value="HIX85637.1"/>
    <property type="molecule type" value="Genomic_DNA"/>
</dbReference>
<keyword evidence="1" id="KW-1133">Transmembrane helix</keyword>
<reference evidence="2" key="2">
    <citation type="submission" date="2021-04" db="EMBL/GenBank/DDBJ databases">
        <authorList>
            <person name="Gilroy R."/>
        </authorList>
    </citation>
    <scope>NUCLEOTIDE SEQUENCE</scope>
    <source>
        <strain evidence="2">ChiHecec2B26-12326</strain>
    </source>
</reference>
<gene>
    <name evidence="2" type="ORF">H9848_03365</name>
</gene>
<accession>A0A9D1XPZ5</accession>
<feature type="transmembrane region" description="Helical" evidence="1">
    <location>
        <begin position="32"/>
        <end position="52"/>
    </location>
</feature>
<name>A0A9D1XPZ5_9BACT</name>
<evidence type="ECO:0000313" key="2">
    <source>
        <dbReference type="EMBL" id="HIX85637.1"/>
    </source>
</evidence>
<evidence type="ECO:0000313" key="3">
    <source>
        <dbReference type="Proteomes" id="UP000823847"/>
    </source>
</evidence>
<dbReference type="Proteomes" id="UP000823847">
    <property type="component" value="Unassembled WGS sequence"/>
</dbReference>
<keyword evidence="1" id="KW-0472">Membrane</keyword>
<dbReference type="AlphaFoldDB" id="A0A9D1XPZ5"/>
<evidence type="ECO:0000256" key="1">
    <source>
        <dbReference type="SAM" id="Phobius"/>
    </source>
</evidence>
<dbReference type="InterPro" id="IPR046568">
    <property type="entry name" value="DUF6722"/>
</dbReference>
<organism evidence="2 3">
    <name type="scientific">Candidatus Parabacteroides intestinigallinarum</name>
    <dbReference type="NCBI Taxonomy" id="2838722"/>
    <lineage>
        <taxon>Bacteria</taxon>
        <taxon>Pseudomonadati</taxon>
        <taxon>Bacteroidota</taxon>
        <taxon>Bacteroidia</taxon>
        <taxon>Bacteroidales</taxon>
        <taxon>Tannerellaceae</taxon>
        <taxon>Parabacteroides</taxon>
    </lineage>
</organism>